<feature type="region of interest" description="Disordered" evidence="1">
    <location>
        <begin position="141"/>
        <end position="182"/>
    </location>
</feature>
<evidence type="ECO:0000313" key="2">
    <source>
        <dbReference type="EMBL" id="KAG9692852.1"/>
    </source>
</evidence>
<name>A0A9P8J803_AURME</name>
<reference evidence="2" key="2">
    <citation type="submission" date="2021-08" db="EMBL/GenBank/DDBJ databases">
        <authorList>
            <person name="Gostincar C."/>
            <person name="Sun X."/>
            <person name="Song Z."/>
            <person name="Gunde-Cimerman N."/>
        </authorList>
    </citation>
    <scope>NUCLEOTIDE SEQUENCE</scope>
    <source>
        <strain evidence="2">EXF-9911</strain>
    </source>
</reference>
<feature type="non-terminal residue" evidence="2">
    <location>
        <position position="182"/>
    </location>
</feature>
<comment type="caution">
    <text evidence="2">The sequence shown here is derived from an EMBL/GenBank/DDBJ whole genome shotgun (WGS) entry which is preliminary data.</text>
</comment>
<organism evidence="2 3">
    <name type="scientific">Aureobasidium melanogenum</name>
    <name type="common">Aureobasidium pullulans var. melanogenum</name>
    <dbReference type="NCBI Taxonomy" id="46634"/>
    <lineage>
        <taxon>Eukaryota</taxon>
        <taxon>Fungi</taxon>
        <taxon>Dikarya</taxon>
        <taxon>Ascomycota</taxon>
        <taxon>Pezizomycotina</taxon>
        <taxon>Dothideomycetes</taxon>
        <taxon>Dothideomycetidae</taxon>
        <taxon>Dothideales</taxon>
        <taxon>Saccotheciaceae</taxon>
        <taxon>Aureobasidium</taxon>
    </lineage>
</organism>
<reference evidence="2" key="1">
    <citation type="journal article" date="2021" name="J Fungi (Basel)">
        <title>Virulence traits and population genomics of the black yeast Aureobasidium melanogenum.</title>
        <authorList>
            <person name="Cernosa A."/>
            <person name="Sun X."/>
            <person name="Gostincar C."/>
            <person name="Fang C."/>
            <person name="Gunde-Cimerman N."/>
            <person name="Song Z."/>
        </authorList>
    </citation>
    <scope>NUCLEOTIDE SEQUENCE</scope>
    <source>
        <strain evidence="2">EXF-9911</strain>
    </source>
</reference>
<evidence type="ECO:0000256" key="1">
    <source>
        <dbReference type="SAM" id="MobiDB-lite"/>
    </source>
</evidence>
<dbReference type="EMBL" id="JAHFXF010000214">
    <property type="protein sequence ID" value="KAG9692852.1"/>
    <property type="molecule type" value="Genomic_DNA"/>
</dbReference>
<gene>
    <name evidence="2" type="ORF">KCU76_g6405</name>
</gene>
<evidence type="ECO:0000313" key="3">
    <source>
        <dbReference type="Proteomes" id="UP000779574"/>
    </source>
</evidence>
<accession>A0A9P8J803</accession>
<sequence length="182" mass="20093">MEPANEDSERTKASGVKANTEDLPPSTSSLSMQPHGPETSEDRPQPPPNMTTTIYTARALHRILYNASLAGQDITRIEETYLSDRDSAEDLIQISPQDAPIIQLWGERYSRPERVPGDPLSAESIARAIFLAPHPLNTLQRKSSHLSHETGSLRLAGVDPGIQDTSSLPRTEQNTEPKRKPH</sequence>
<feature type="compositionally biased region" description="Polar residues" evidence="1">
    <location>
        <begin position="163"/>
        <end position="172"/>
    </location>
</feature>
<dbReference type="Proteomes" id="UP000779574">
    <property type="component" value="Unassembled WGS sequence"/>
</dbReference>
<feature type="compositionally biased region" description="Basic and acidic residues" evidence="1">
    <location>
        <begin position="173"/>
        <end position="182"/>
    </location>
</feature>
<proteinExistence type="predicted"/>
<feature type="region of interest" description="Disordered" evidence="1">
    <location>
        <begin position="1"/>
        <end position="51"/>
    </location>
</feature>
<protein>
    <submittedName>
        <fullName evidence="2">Uncharacterized protein</fullName>
    </submittedName>
</protein>
<dbReference type="AlphaFoldDB" id="A0A9P8J803"/>
<dbReference type="OrthoDB" id="10290725at2759"/>